<reference evidence="2 3" key="2">
    <citation type="journal article" date="2013" name="Plant Cell Physiol.">
        <title>Rice Annotation Project Database (RAP-DB): an integrative and interactive database for rice genomics.</title>
        <authorList>
            <person name="Sakai H."/>
            <person name="Lee S.S."/>
            <person name="Tanaka T."/>
            <person name="Numa H."/>
            <person name="Kim J."/>
            <person name="Kawahara Y."/>
            <person name="Wakimoto H."/>
            <person name="Yang C.C."/>
            <person name="Iwamoto M."/>
            <person name="Abe T."/>
            <person name="Yamada Y."/>
            <person name="Muto A."/>
            <person name="Inokuchi H."/>
            <person name="Ikemura T."/>
            <person name="Matsumoto T."/>
            <person name="Sasaki T."/>
            <person name="Itoh T."/>
        </authorList>
    </citation>
    <scope>NUCLEOTIDE SEQUENCE [LARGE SCALE GENOMIC DNA]</scope>
    <source>
        <strain evidence="3">cv. Nipponbare</strain>
    </source>
</reference>
<proteinExistence type="predicted"/>
<reference evidence="3" key="1">
    <citation type="journal article" date="2005" name="Nature">
        <title>The map-based sequence of the rice genome.</title>
        <authorList>
            <consortium name="International rice genome sequencing project (IRGSP)"/>
            <person name="Matsumoto T."/>
            <person name="Wu J."/>
            <person name="Kanamori H."/>
            <person name="Katayose Y."/>
            <person name="Fujisawa M."/>
            <person name="Namiki N."/>
            <person name="Mizuno H."/>
            <person name="Yamamoto K."/>
            <person name="Antonio B.A."/>
            <person name="Baba T."/>
            <person name="Sakata K."/>
            <person name="Nagamura Y."/>
            <person name="Aoki H."/>
            <person name="Arikawa K."/>
            <person name="Arita K."/>
            <person name="Bito T."/>
            <person name="Chiden Y."/>
            <person name="Fujitsuka N."/>
            <person name="Fukunaka R."/>
            <person name="Hamada M."/>
            <person name="Harada C."/>
            <person name="Hayashi A."/>
            <person name="Hijishita S."/>
            <person name="Honda M."/>
            <person name="Hosokawa S."/>
            <person name="Ichikawa Y."/>
            <person name="Idonuma A."/>
            <person name="Iijima M."/>
            <person name="Ikeda M."/>
            <person name="Ikeno M."/>
            <person name="Ito K."/>
            <person name="Ito S."/>
            <person name="Ito T."/>
            <person name="Ito Y."/>
            <person name="Ito Y."/>
            <person name="Iwabuchi A."/>
            <person name="Kamiya K."/>
            <person name="Karasawa W."/>
            <person name="Kurita K."/>
            <person name="Katagiri S."/>
            <person name="Kikuta A."/>
            <person name="Kobayashi H."/>
            <person name="Kobayashi N."/>
            <person name="Machita K."/>
            <person name="Maehara T."/>
            <person name="Masukawa M."/>
            <person name="Mizubayashi T."/>
            <person name="Mukai Y."/>
            <person name="Nagasaki H."/>
            <person name="Nagata Y."/>
            <person name="Naito S."/>
            <person name="Nakashima M."/>
            <person name="Nakama Y."/>
            <person name="Nakamichi Y."/>
            <person name="Nakamura M."/>
            <person name="Meguro A."/>
            <person name="Negishi M."/>
            <person name="Ohta I."/>
            <person name="Ohta T."/>
            <person name="Okamoto M."/>
            <person name="Ono N."/>
            <person name="Saji S."/>
            <person name="Sakaguchi M."/>
            <person name="Sakai K."/>
            <person name="Shibata M."/>
            <person name="Shimokawa T."/>
            <person name="Song J."/>
            <person name="Takazaki Y."/>
            <person name="Terasawa K."/>
            <person name="Tsugane M."/>
            <person name="Tsuji K."/>
            <person name="Ueda S."/>
            <person name="Waki K."/>
            <person name="Yamagata H."/>
            <person name="Yamamoto M."/>
            <person name="Yamamoto S."/>
            <person name="Yamane H."/>
            <person name="Yoshiki S."/>
            <person name="Yoshihara R."/>
            <person name="Yukawa K."/>
            <person name="Zhong H."/>
            <person name="Yano M."/>
            <person name="Yuan Q."/>
            <person name="Ouyang S."/>
            <person name="Liu J."/>
            <person name="Jones K.M."/>
            <person name="Gansberger K."/>
            <person name="Moffat K."/>
            <person name="Hill J."/>
            <person name="Bera J."/>
            <person name="Fadrosh D."/>
            <person name="Jin S."/>
            <person name="Johri S."/>
            <person name="Kim M."/>
            <person name="Overton L."/>
            <person name="Reardon M."/>
            <person name="Tsitrin T."/>
            <person name="Vuong H."/>
            <person name="Weaver B."/>
            <person name="Ciecko A."/>
            <person name="Tallon L."/>
            <person name="Jackson J."/>
            <person name="Pai G."/>
            <person name="Aken S.V."/>
            <person name="Utterback T."/>
            <person name="Reidmuller S."/>
            <person name="Feldblyum T."/>
            <person name="Hsiao J."/>
            <person name="Zismann V."/>
            <person name="Iobst S."/>
            <person name="de Vazeille A.R."/>
            <person name="Buell C.R."/>
            <person name="Ying K."/>
            <person name="Li Y."/>
            <person name="Lu T."/>
            <person name="Huang Y."/>
            <person name="Zhao Q."/>
            <person name="Feng Q."/>
            <person name="Zhang L."/>
            <person name="Zhu J."/>
            <person name="Weng Q."/>
            <person name="Mu J."/>
            <person name="Lu Y."/>
            <person name="Fan D."/>
            <person name="Liu Y."/>
            <person name="Guan J."/>
            <person name="Zhang Y."/>
            <person name="Yu S."/>
            <person name="Liu X."/>
            <person name="Zhang Y."/>
            <person name="Hong G."/>
            <person name="Han B."/>
            <person name="Choisne N."/>
            <person name="Demange N."/>
            <person name="Orjeda G."/>
            <person name="Samain S."/>
            <person name="Cattolico L."/>
            <person name="Pelletier E."/>
            <person name="Couloux A."/>
            <person name="Segurens B."/>
            <person name="Wincker P."/>
            <person name="D'Hont A."/>
            <person name="Scarpelli C."/>
            <person name="Weissenbach J."/>
            <person name="Salanoubat M."/>
            <person name="Quetier F."/>
            <person name="Yu Y."/>
            <person name="Kim H.R."/>
            <person name="Rambo T."/>
            <person name="Currie J."/>
            <person name="Collura K."/>
            <person name="Luo M."/>
            <person name="Yang T."/>
            <person name="Ammiraju J.S.S."/>
            <person name="Engler F."/>
            <person name="Soderlund C."/>
            <person name="Wing R.A."/>
            <person name="Palmer L.E."/>
            <person name="de la Bastide M."/>
            <person name="Spiegel L."/>
            <person name="Nascimento L."/>
            <person name="Zutavern T."/>
            <person name="O'Shaughnessy A."/>
            <person name="Dike S."/>
            <person name="Dedhia N."/>
            <person name="Preston R."/>
            <person name="Balija V."/>
            <person name="McCombie W.R."/>
            <person name="Chow T."/>
            <person name="Chen H."/>
            <person name="Chung M."/>
            <person name="Chen C."/>
            <person name="Shaw J."/>
            <person name="Wu H."/>
            <person name="Hsiao K."/>
            <person name="Chao Y."/>
            <person name="Chu M."/>
            <person name="Cheng C."/>
            <person name="Hour A."/>
            <person name="Lee P."/>
            <person name="Lin S."/>
            <person name="Lin Y."/>
            <person name="Liou J."/>
            <person name="Liu S."/>
            <person name="Hsing Y."/>
            <person name="Raghuvanshi S."/>
            <person name="Mohanty A."/>
            <person name="Bharti A.K."/>
            <person name="Gaur A."/>
            <person name="Gupta V."/>
            <person name="Kumar D."/>
            <person name="Ravi V."/>
            <person name="Vij S."/>
            <person name="Kapur A."/>
            <person name="Khurana P."/>
            <person name="Khurana P."/>
            <person name="Khurana J.P."/>
            <person name="Tyagi A.K."/>
            <person name="Gaikwad K."/>
            <person name="Singh A."/>
            <person name="Dalal V."/>
            <person name="Srivastava S."/>
            <person name="Dixit A."/>
            <person name="Pal A.K."/>
            <person name="Ghazi I.A."/>
            <person name="Yadav M."/>
            <person name="Pandit A."/>
            <person name="Bhargava A."/>
            <person name="Sureshbabu K."/>
            <person name="Batra K."/>
            <person name="Sharma T.R."/>
            <person name="Mohapatra T."/>
            <person name="Singh N.K."/>
            <person name="Messing J."/>
            <person name="Nelson A.B."/>
            <person name="Fuks G."/>
            <person name="Kavchok S."/>
            <person name="Keizer G."/>
            <person name="Linton E."/>
            <person name="Llaca V."/>
            <person name="Song R."/>
            <person name="Tanyolac B."/>
            <person name="Young S."/>
            <person name="Ho-Il K."/>
            <person name="Hahn J.H."/>
            <person name="Sangsakoo G."/>
            <person name="Vanavichit A."/>
            <person name="de Mattos Luiz.A.T."/>
            <person name="Zimmer P.D."/>
            <person name="Malone G."/>
            <person name="Dellagostin O."/>
            <person name="de Oliveira A.C."/>
            <person name="Bevan M."/>
            <person name="Bancroft I."/>
            <person name="Minx P."/>
            <person name="Cordum H."/>
            <person name="Wilson R."/>
            <person name="Cheng Z."/>
            <person name="Jin W."/>
            <person name="Jiang J."/>
            <person name="Leong S.A."/>
            <person name="Iwama H."/>
            <person name="Gojobori T."/>
            <person name="Itoh T."/>
            <person name="Niimura Y."/>
            <person name="Fujii Y."/>
            <person name="Habara T."/>
            <person name="Sakai H."/>
            <person name="Sato Y."/>
            <person name="Wilson G."/>
            <person name="Kumar K."/>
            <person name="McCouch S."/>
            <person name="Juretic N."/>
            <person name="Hoen D."/>
            <person name="Wright S."/>
            <person name="Bruskiewich R."/>
            <person name="Bureau T."/>
            <person name="Miyao A."/>
            <person name="Hirochika H."/>
            <person name="Nishikawa T."/>
            <person name="Kadowaki K."/>
            <person name="Sugiura M."/>
            <person name="Burr B."/>
            <person name="Sasaki T."/>
        </authorList>
    </citation>
    <scope>NUCLEOTIDE SEQUENCE [LARGE SCALE GENOMIC DNA]</scope>
    <source>
        <strain evidence="3">cv. Nipponbare</strain>
    </source>
</reference>
<feature type="region of interest" description="Disordered" evidence="1">
    <location>
        <begin position="36"/>
        <end position="71"/>
    </location>
</feature>
<accession>A0A0P0X8Z2</accession>
<feature type="compositionally biased region" description="Polar residues" evidence="1">
    <location>
        <begin position="51"/>
        <end position="64"/>
    </location>
</feature>
<dbReference type="AlphaFoldDB" id="A0A0P0X8Z2"/>
<dbReference type="STRING" id="39947.A0A0P0X8Z2"/>
<dbReference type="InParanoid" id="A0A0P0X8Z2"/>
<keyword evidence="3" id="KW-1185">Reference proteome</keyword>
<feature type="non-terminal residue" evidence="2">
    <location>
        <position position="1"/>
    </location>
</feature>
<name>A0A0P0X8Z2_ORYSJ</name>
<dbReference type="Proteomes" id="UP000059680">
    <property type="component" value="Chromosome 7"/>
</dbReference>
<organism evidence="2 3">
    <name type="scientific">Oryza sativa subsp. japonica</name>
    <name type="common">Rice</name>
    <dbReference type="NCBI Taxonomy" id="39947"/>
    <lineage>
        <taxon>Eukaryota</taxon>
        <taxon>Viridiplantae</taxon>
        <taxon>Streptophyta</taxon>
        <taxon>Embryophyta</taxon>
        <taxon>Tracheophyta</taxon>
        <taxon>Spermatophyta</taxon>
        <taxon>Magnoliopsida</taxon>
        <taxon>Liliopsida</taxon>
        <taxon>Poales</taxon>
        <taxon>Poaceae</taxon>
        <taxon>BOP clade</taxon>
        <taxon>Oryzoideae</taxon>
        <taxon>Oryzeae</taxon>
        <taxon>Oryzinae</taxon>
        <taxon>Oryza</taxon>
        <taxon>Oryza sativa</taxon>
    </lineage>
</organism>
<evidence type="ECO:0000313" key="3">
    <source>
        <dbReference type="Proteomes" id="UP000059680"/>
    </source>
</evidence>
<evidence type="ECO:0000313" key="2">
    <source>
        <dbReference type="EMBL" id="BAT02593.1"/>
    </source>
</evidence>
<dbReference type="EMBL" id="AP014963">
    <property type="protein sequence ID" value="BAT02593.1"/>
    <property type="molecule type" value="Genomic_DNA"/>
</dbReference>
<dbReference type="PaxDb" id="39947-A0A0P0X8Z2"/>
<protein>
    <submittedName>
        <fullName evidence="2">Os07g0608900 protein</fullName>
    </submittedName>
</protein>
<reference evidence="2 3" key="3">
    <citation type="journal article" date="2013" name="Rice">
        <title>Improvement of the Oryza sativa Nipponbare reference genome using next generation sequence and optical map data.</title>
        <authorList>
            <person name="Kawahara Y."/>
            <person name="de la Bastide M."/>
            <person name="Hamilton J.P."/>
            <person name="Kanamori H."/>
            <person name="McCombie W.R."/>
            <person name="Ouyang S."/>
            <person name="Schwartz D.C."/>
            <person name="Tanaka T."/>
            <person name="Wu J."/>
            <person name="Zhou S."/>
            <person name="Childs K.L."/>
            <person name="Davidson R.M."/>
            <person name="Lin H."/>
            <person name="Quesada-Ocampo L."/>
            <person name="Vaillancourt B."/>
            <person name="Sakai H."/>
            <person name="Lee S.S."/>
            <person name="Kim J."/>
            <person name="Numa H."/>
            <person name="Itoh T."/>
            <person name="Buell C.R."/>
            <person name="Matsumoto T."/>
        </authorList>
    </citation>
    <scope>NUCLEOTIDE SEQUENCE [LARGE SCALE GENOMIC DNA]</scope>
    <source>
        <strain evidence="3">cv. Nipponbare</strain>
    </source>
</reference>
<sequence>GHCSTRCSCWTSSSDLPPWRLRRRPTSESSRIVARGIALDDSQLDDHSESDSSSIGTAAQPSPIRNSPSRSLSFSHLSRLRGRVHTLWEWVLRKWPSDCIIIYQSEQLAFVMYSLGSQ</sequence>
<gene>
    <name evidence="2" type="ordered locus">Os07g0608900</name>
    <name evidence="2" type="ORF">OSNPB_070608900</name>
</gene>
<dbReference type="Gramene" id="Os07t0608900-01">
    <property type="protein sequence ID" value="Os07t0608900-01"/>
    <property type="gene ID" value="Os07g0608900"/>
</dbReference>
<evidence type="ECO:0000256" key="1">
    <source>
        <dbReference type="SAM" id="MobiDB-lite"/>
    </source>
</evidence>